<comment type="caution">
    <text evidence="1">The sequence shown here is derived from an EMBL/GenBank/DDBJ whole genome shotgun (WGS) entry which is preliminary data.</text>
</comment>
<reference evidence="1" key="1">
    <citation type="journal article" date="2015" name="Nature">
        <title>Complex archaea that bridge the gap between prokaryotes and eukaryotes.</title>
        <authorList>
            <person name="Spang A."/>
            <person name="Saw J.H."/>
            <person name="Jorgensen S.L."/>
            <person name="Zaremba-Niedzwiedzka K."/>
            <person name="Martijn J."/>
            <person name="Lind A.E."/>
            <person name="van Eijk R."/>
            <person name="Schleper C."/>
            <person name="Guy L."/>
            <person name="Ettema T.J."/>
        </authorList>
    </citation>
    <scope>NUCLEOTIDE SEQUENCE</scope>
</reference>
<evidence type="ECO:0000313" key="1">
    <source>
        <dbReference type="EMBL" id="KKN72970.1"/>
    </source>
</evidence>
<name>A0A0F9SVF6_9ZZZZ</name>
<organism evidence="1">
    <name type="scientific">marine sediment metagenome</name>
    <dbReference type="NCBI Taxonomy" id="412755"/>
    <lineage>
        <taxon>unclassified sequences</taxon>
        <taxon>metagenomes</taxon>
        <taxon>ecological metagenomes</taxon>
    </lineage>
</organism>
<protein>
    <submittedName>
        <fullName evidence="1">Uncharacterized protein</fullName>
    </submittedName>
</protein>
<gene>
    <name evidence="1" type="ORF">LCGC14_0405240</name>
</gene>
<dbReference type="EMBL" id="LAZR01000352">
    <property type="protein sequence ID" value="KKN72970.1"/>
    <property type="molecule type" value="Genomic_DNA"/>
</dbReference>
<dbReference type="AlphaFoldDB" id="A0A0F9SVF6"/>
<proteinExistence type="predicted"/>
<sequence length="66" mass="7797">MDYFFVEEYDDPQDAPEMESCGVFMGALREKILEKSKTQSIDSICEPIDLAFNNPKFTVRYLYFRN</sequence>
<accession>A0A0F9SVF6</accession>